<evidence type="ECO:0000259" key="1">
    <source>
        <dbReference type="Pfam" id="PF13304"/>
    </source>
</evidence>
<dbReference type="Gene3D" id="3.40.50.300">
    <property type="entry name" value="P-loop containing nucleotide triphosphate hydrolases"/>
    <property type="match status" value="1"/>
</dbReference>
<dbReference type="GO" id="GO:0016887">
    <property type="term" value="F:ATP hydrolysis activity"/>
    <property type="evidence" value="ECO:0007669"/>
    <property type="project" value="InterPro"/>
</dbReference>
<dbReference type="InterPro" id="IPR003959">
    <property type="entry name" value="ATPase_AAA_core"/>
</dbReference>
<name>A0A813ZCS6_9BILA</name>
<keyword evidence="3" id="KW-1185">Reference proteome</keyword>
<dbReference type="EMBL" id="CAJNOC010001864">
    <property type="protein sequence ID" value="CAF0896614.1"/>
    <property type="molecule type" value="Genomic_DNA"/>
</dbReference>
<comment type="caution">
    <text evidence="2">The sequence shown here is derived from an EMBL/GenBank/DDBJ whole genome shotgun (WGS) entry which is preliminary data.</text>
</comment>
<dbReference type="SUPFAM" id="SSF52540">
    <property type="entry name" value="P-loop containing nucleoside triphosphate hydrolases"/>
    <property type="match status" value="1"/>
</dbReference>
<protein>
    <recommendedName>
        <fullName evidence="1">ATPase AAA-type core domain-containing protein</fullName>
    </recommendedName>
</protein>
<dbReference type="Proteomes" id="UP000663879">
    <property type="component" value="Unassembled WGS sequence"/>
</dbReference>
<proteinExistence type="predicted"/>
<dbReference type="AlphaFoldDB" id="A0A813ZCS6"/>
<organism evidence="2 3">
    <name type="scientific">Brachionus calyciflorus</name>
    <dbReference type="NCBI Taxonomy" id="104777"/>
    <lineage>
        <taxon>Eukaryota</taxon>
        <taxon>Metazoa</taxon>
        <taxon>Spiralia</taxon>
        <taxon>Gnathifera</taxon>
        <taxon>Rotifera</taxon>
        <taxon>Eurotatoria</taxon>
        <taxon>Monogononta</taxon>
        <taxon>Pseudotrocha</taxon>
        <taxon>Ploima</taxon>
        <taxon>Brachionidae</taxon>
        <taxon>Brachionus</taxon>
    </lineage>
</organism>
<reference evidence="2" key="1">
    <citation type="submission" date="2021-02" db="EMBL/GenBank/DDBJ databases">
        <authorList>
            <person name="Nowell W R."/>
        </authorList>
    </citation>
    <scope>NUCLEOTIDE SEQUENCE</scope>
    <source>
        <strain evidence="2">Ploen Becks lab</strain>
    </source>
</reference>
<sequence>MKLKFDSFEPEFEIKGPFENNNQTIEFVQDEKKLIITGKNLSGKTQFISEFLDSINTFNNDHNNYNKIFIGYLAYNLAFNFDKTRVSNVHELDIDDKVIEFFNHLLNVENQDKDILVNNFFIYIGRRGTPLEVFKPFNLLTFFIKLNQKYNDISPIEDLNKDLSSLGISKNSITYENSSNKIILDKTPSSGELLILNFLVLKWIHTKVKKFEILLFDEPDRHFEPKIIEKFFKILNDVFKDTRIFLTTHRPDTILLSQNNTIKFKLAKTKSLKQNENDVSILEKYYGQTNDPSYRYFVLSTIFDLTYNLREIMNIKIRVYVESNDDYRFYKDLYNHLLDYCKFLRNLSINDKKFDTNKKQIFFDQFPILSRRYQLCFCTSALENDGGGGGIDKAENNQKRDSVQRELDLKDIKHFWDVDPMFLESDDKEKNYIEFTDDNLNAIFQKFKNDINQDNLDLFLKIFIKEVLTSKDTMVKIKKIHTIIYVKEYISKEILIIDKMIKIRKEKNLQDIKKLMEDFVEDNEENEIDDKVVDYLFDDCQKQTYYLTEKQSNNRPYFKVDLNYPSFFLNIDGKVLEAVLNKLLKHTKGFNLSSQIENKDYTKMWISQDFVKIFSSINNQVRVYPIYFLIETELKTRNQKKLERKDALAVVRKAGFSEKKFNLCLQSSSALKKMIS</sequence>
<dbReference type="InterPro" id="IPR027417">
    <property type="entry name" value="P-loop_NTPase"/>
</dbReference>
<dbReference type="CDD" id="cd00267">
    <property type="entry name" value="ABC_ATPase"/>
    <property type="match status" value="1"/>
</dbReference>
<evidence type="ECO:0000313" key="2">
    <source>
        <dbReference type="EMBL" id="CAF0896614.1"/>
    </source>
</evidence>
<feature type="domain" description="ATPase AAA-type core" evidence="1">
    <location>
        <begin position="145"/>
        <end position="251"/>
    </location>
</feature>
<accession>A0A813ZCS6</accession>
<gene>
    <name evidence="2" type="ORF">OXX778_LOCUS11186</name>
</gene>
<dbReference type="GO" id="GO:0005524">
    <property type="term" value="F:ATP binding"/>
    <property type="evidence" value="ECO:0007669"/>
    <property type="project" value="InterPro"/>
</dbReference>
<evidence type="ECO:0000313" key="3">
    <source>
        <dbReference type="Proteomes" id="UP000663879"/>
    </source>
</evidence>
<dbReference type="OrthoDB" id="10623437at2759"/>
<dbReference type="Pfam" id="PF13304">
    <property type="entry name" value="AAA_21"/>
    <property type="match status" value="1"/>
</dbReference>